<dbReference type="GO" id="GO:0005886">
    <property type="term" value="C:plasma membrane"/>
    <property type="evidence" value="ECO:0007669"/>
    <property type="project" value="UniProtKB-SubCell"/>
</dbReference>
<comment type="subcellular location">
    <subcellularLocation>
        <location evidence="2">Cell membrane</location>
        <topology evidence="2">Multi-pass membrane protein</topology>
    </subcellularLocation>
</comment>
<dbReference type="InterPro" id="IPR044537">
    <property type="entry name" value="Rip2-like"/>
</dbReference>
<accession>A0A1F6LPJ0</accession>
<keyword evidence="11" id="KW-0482">Metalloprotease</keyword>
<feature type="transmembrane region" description="Helical" evidence="13">
    <location>
        <begin position="49"/>
        <end position="70"/>
    </location>
</feature>
<evidence type="ECO:0000256" key="11">
    <source>
        <dbReference type="ARBA" id="ARBA00023049"/>
    </source>
</evidence>
<dbReference type="PANTHER" id="PTHR35864">
    <property type="entry name" value="ZINC METALLOPROTEASE MJ0611-RELATED"/>
    <property type="match status" value="1"/>
</dbReference>
<gene>
    <name evidence="15" type="ORF">A2848_00745</name>
</gene>
<evidence type="ECO:0000256" key="4">
    <source>
        <dbReference type="ARBA" id="ARBA00022475"/>
    </source>
</evidence>
<evidence type="ECO:0000256" key="3">
    <source>
        <dbReference type="ARBA" id="ARBA00007931"/>
    </source>
</evidence>
<keyword evidence="10 13" id="KW-1133">Transmembrane helix</keyword>
<dbReference type="GO" id="GO:0006508">
    <property type="term" value="P:proteolysis"/>
    <property type="evidence" value="ECO:0007669"/>
    <property type="project" value="UniProtKB-KW"/>
</dbReference>
<dbReference type="EMBL" id="MFPV01000044">
    <property type="protein sequence ID" value="OGH61194.1"/>
    <property type="molecule type" value="Genomic_DNA"/>
</dbReference>
<evidence type="ECO:0000313" key="15">
    <source>
        <dbReference type="EMBL" id="OGH61194.1"/>
    </source>
</evidence>
<feature type="transmembrane region" description="Helical" evidence="13">
    <location>
        <begin position="123"/>
        <end position="142"/>
    </location>
</feature>
<comment type="caution">
    <text evidence="15">The sequence shown here is derived from an EMBL/GenBank/DDBJ whole genome shotgun (WGS) entry which is preliminary data.</text>
</comment>
<evidence type="ECO:0000256" key="10">
    <source>
        <dbReference type="ARBA" id="ARBA00022989"/>
    </source>
</evidence>
<evidence type="ECO:0000313" key="16">
    <source>
        <dbReference type="Proteomes" id="UP000176329"/>
    </source>
</evidence>
<dbReference type="CDD" id="cd06158">
    <property type="entry name" value="S2P-M50_like_1"/>
    <property type="match status" value="1"/>
</dbReference>
<dbReference type="InterPro" id="IPR052348">
    <property type="entry name" value="Metallopeptidase_M50B"/>
</dbReference>
<reference evidence="15 16" key="1">
    <citation type="journal article" date="2016" name="Nat. Commun.">
        <title>Thousands of microbial genomes shed light on interconnected biogeochemical processes in an aquifer system.</title>
        <authorList>
            <person name="Anantharaman K."/>
            <person name="Brown C.T."/>
            <person name="Hug L.A."/>
            <person name="Sharon I."/>
            <person name="Castelle C.J."/>
            <person name="Probst A.J."/>
            <person name="Thomas B.C."/>
            <person name="Singh A."/>
            <person name="Wilkins M.J."/>
            <person name="Karaoz U."/>
            <person name="Brodie E.L."/>
            <person name="Williams K.H."/>
            <person name="Hubbard S.S."/>
            <person name="Banfield J.F."/>
        </authorList>
    </citation>
    <scope>NUCLEOTIDE SEQUENCE [LARGE SCALE GENOMIC DNA]</scope>
</reference>
<keyword evidence="9" id="KW-0862">Zinc</keyword>
<evidence type="ECO:0000256" key="13">
    <source>
        <dbReference type="SAM" id="Phobius"/>
    </source>
</evidence>
<name>A0A1F6LPJ0_9BACT</name>
<feature type="transmembrane region" description="Helical" evidence="13">
    <location>
        <begin position="6"/>
        <end position="28"/>
    </location>
</feature>
<dbReference type="Pfam" id="PF02163">
    <property type="entry name" value="Peptidase_M50"/>
    <property type="match status" value="2"/>
</dbReference>
<evidence type="ECO:0000256" key="9">
    <source>
        <dbReference type="ARBA" id="ARBA00022833"/>
    </source>
</evidence>
<dbReference type="Proteomes" id="UP000176329">
    <property type="component" value="Unassembled WGS sequence"/>
</dbReference>
<evidence type="ECO:0000259" key="14">
    <source>
        <dbReference type="Pfam" id="PF02163"/>
    </source>
</evidence>
<dbReference type="GO" id="GO:0046872">
    <property type="term" value="F:metal ion binding"/>
    <property type="evidence" value="ECO:0007669"/>
    <property type="project" value="UniProtKB-KW"/>
</dbReference>
<organism evidence="15 16">
    <name type="scientific">Candidatus Magasanikbacteria bacterium RIFCSPHIGHO2_01_FULL_50_8</name>
    <dbReference type="NCBI Taxonomy" id="1798674"/>
    <lineage>
        <taxon>Bacteria</taxon>
        <taxon>Candidatus Magasanikiibacteriota</taxon>
    </lineage>
</organism>
<comment type="cofactor">
    <cofactor evidence="1">
        <name>Zn(2+)</name>
        <dbReference type="ChEBI" id="CHEBI:29105"/>
    </cofactor>
</comment>
<evidence type="ECO:0000256" key="2">
    <source>
        <dbReference type="ARBA" id="ARBA00004651"/>
    </source>
</evidence>
<evidence type="ECO:0000256" key="1">
    <source>
        <dbReference type="ARBA" id="ARBA00001947"/>
    </source>
</evidence>
<keyword evidence="7" id="KW-0479">Metal-binding</keyword>
<sequence>MTIVFDIIIIIFSAILHEVSHGLAARALGDKTAEYAGRLTLNPIAHIDLYGSVLLPVLLWFVSGGNFLFAYAKPVPFNPYNLKYQQWGSAVVGVAGPLTNFVLAGVVALLIRSNVFPPASVEFLVRVVVINVSLGVFNMVPIPPLDGSKVLFALLPSRFDHLKFQLERYGMWVALIFVFFFSSLLFRPIEWVVRVLLGV</sequence>
<feature type="transmembrane region" description="Helical" evidence="13">
    <location>
        <begin position="90"/>
        <end position="111"/>
    </location>
</feature>
<evidence type="ECO:0000256" key="7">
    <source>
        <dbReference type="ARBA" id="ARBA00022723"/>
    </source>
</evidence>
<feature type="domain" description="Peptidase M50" evidence="14">
    <location>
        <begin position="7"/>
        <end position="111"/>
    </location>
</feature>
<keyword evidence="4" id="KW-1003">Cell membrane</keyword>
<dbReference type="AlphaFoldDB" id="A0A1F6LPJ0"/>
<comment type="similarity">
    <text evidence="3">Belongs to the peptidase M50B family.</text>
</comment>
<protein>
    <recommendedName>
        <fullName evidence="14">Peptidase M50 domain-containing protein</fullName>
    </recommendedName>
</protein>
<dbReference type="InterPro" id="IPR008915">
    <property type="entry name" value="Peptidase_M50"/>
</dbReference>
<dbReference type="PANTHER" id="PTHR35864:SF1">
    <property type="entry name" value="ZINC METALLOPROTEASE YWHC-RELATED"/>
    <property type="match status" value="1"/>
</dbReference>
<feature type="transmembrane region" description="Helical" evidence="13">
    <location>
        <begin position="169"/>
        <end position="186"/>
    </location>
</feature>
<evidence type="ECO:0000256" key="5">
    <source>
        <dbReference type="ARBA" id="ARBA00022670"/>
    </source>
</evidence>
<dbReference type="GO" id="GO:0008237">
    <property type="term" value="F:metallopeptidase activity"/>
    <property type="evidence" value="ECO:0007669"/>
    <property type="project" value="UniProtKB-KW"/>
</dbReference>
<keyword evidence="5" id="KW-0645">Protease</keyword>
<proteinExistence type="inferred from homology"/>
<evidence type="ECO:0000256" key="12">
    <source>
        <dbReference type="ARBA" id="ARBA00023136"/>
    </source>
</evidence>
<keyword evidence="8" id="KW-0378">Hydrolase</keyword>
<keyword evidence="6 13" id="KW-0812">Transmembrane</keyword>
<evidence type="ECO:0000256" key="6">
    <source>
        <dbReference type="ARBA" id="ARBA00022692"/>
    </source>
</evidence>
<feature type="domain" description="Peptidase M50" evidence="14">
    <location>
        <begin position="121"/>
        <end position="179"/>
    </location>
</feature>
<keyword evidence="12 13" id="KW-0472">Membrane</keyword>
<evidence type="ECO:0000256" key="8">
    <source>
        <dbReference type="ARBA" id="ARBA00022801"/>
    </source>
</evidence>